<sequence length="410" mass="47793">MSPYPKLIALDTDWTIFWGWLDVNKIGKGPNAHDPAEDNIERENGSEWVLRDRTNHQERWGMYGDVPKIIYDILKHDAKLAIVSRNKSKAACDRALWWWNATDPKDNKRKPIIQMVEFNEVYDEDKTVHMKNIKGWTNHHYADMILFDDEATNNLVRVEQGVVFQVSRDQKGLTWENYQQGLDQWRRLHAIRSPYQGQNLKSYSDPMFIGFAGMDEGTVNLLTQGKNRADLKEAARWGYAMYVADDARIAKYFANWIKSNAFGANARTHVCELWARDRKKFLATNKIWVPEDGTMMTNVQGGDKFKIAWDQENRDAKVAEWGVKMPYILFSRHFYMGGMPIAQTRWNEMVVYTHVQDALILTIPLTDQQVDEKIARGGRFVKFEEQISNWNIKVPVATKVDFRNHRENIG</sequence>
<dbReference type="Pfam" id="PF12689">
    <property type="entry name" value="Acid_PPase"/>
    <property type="match status" value="1"/>
</dbReference>
<dbReference type="InterPro" id="IPR023214">
    <property type="entry name" value="HAD_sf"/>
</dbReference>
<comment type="caution">
    <text evidence="1">The sequence shown here is derived from an EMBL/GenBank/DDBJ whole genome shotgun (WGS) entry which is preliminary data.</text>
</comment>
<protein>
    <submittedName>
        <fullName evidence="1">Acid phosphatase-domain-containing protein</fullName>
    </submittedName>
</protein>
<dbReference type="OrthoDB" id="2662373at2759"/>
<reference evidence="1" key="1">
    <citation type="journal article" date="2020" name="New Phytol.">
        <title>Comparative genomics reveals dynamic genome evolution in host specialist ectomycorrhizal fungi.</title>
        <authorList>
            <person name="Lofgren L.A."/>
            <person name="Nguyen N.H."/>
            <person name="Vilgalys R."/>
            <person name="Ruytinx J."/>
            <person name="Liao H.L."/>
            <person name="Branco S."/>
            <person name="Kuo A."/>
            <person name="LaButti K."/>
            <person name="Lipzen A."/>
            <person name="Andreopoulos W."/>
            <person name="Pangilinan J."/>
            <person name="Riley R."/>
            <person name="Hundley H."/>
            <person name="Na H."/>
            <person name="Barry K."/>
            <person name="Grigoriev I.V."/>
            <person name="Stajich J.E."/>
            <person name="Kennedy P.G."/>
        </authorList>
    </citation>
    <scope>NUCLEOTIDE SEQUENCE</scope>
    <source>
        <strain evidence="1">DOB743</strain>
    </source>
</reference>
<dbReference type="AlphaFoldDB" id="A0A9P6ZMU5"/>
<evidence type="ECO:0000313" key="2">
    <source>
        <dbReference type="Proteomes" id="UP000714275"/>
    </source>
</evidence>
<dbReference type="EMBL" id="JABBWD010000051">
    <property type="protein sequence ID" value="KAG1772875.1"/>
    <property type="molecule type" value="Genomic_DNA"/>
</dbReference>
<evidence type="ECO:0000313" key="1">
    <source>
        <dbReference type="EMBL" id="KAG1772875.1"/>
    </source>
</evidence>
<gene>
    <name evidence="1" type="ORF">EV702DRAFT_1245909</name>
</gene>
<dbReference type="PANTHER" id="PTHR17901">
    <property type="entry name" value="MAGNESIUM-DEPENDENT PHOSPHATASE 1 MDP1"/>
    <property type="match status" value="1"/>
</dbReference>
<keyword evidence="2" id="KW-1185">Reference proteome</keyword>
<dbReference type="PANTHER" id="PTHR17901:SF14">
    <property type="entry name" value="MAGNESIUM-DEPENDENT PHOSPHATASE 1"/>
    <property type="match status" value="1"/>
</dbReference>
<proteinExistence type="predicted"/>
<accession>A0A9P6ZMU5</accession>
<name>A0A9P6ZMU5_9AGAM</name>
<organism evidence="1 2">
    <name type="scientific">Suillus placidus</name>
    <dbReference type="NCBI Taxonomy" id="48579"/>
    <lineage>
        <taxon>Eukaryota</taxon>
        <taxon>Fungi</taxon>
        <taxon>Dikarya</taxon>
        <taxon>Basidiomycota</taxon>
        <taxon>Agaricomycotina</taxon>
        <taxon>Agaricomycetes</taxon>
        <taxon>Agaricomycetidae</taxon>
        <taxon>Boletales</taxon>
        <taxon>Suillineae</taxon>
        <taxon>Suillaceae</taxon>
        <taxon>Suillus</taxon>
    </lineage>
</organism>
<dbReference type="Proteomes" id="UP000714275">
    <property type="component" value="Unassembled WGS sequence"/>
</dbReference>
<dbReference type="GO" id="GO:0003993">
    <property type="term" value="F:acid phosphatase activity"/>
    <property type="evidence" value="ECO:0007669"/>
    <property type="project" value="TreeGrafter"/>
</dbReference>
<dbReference type="Gene3D" id="3.40.50.1000">
    <property type="entry name" value="HAD superfamily/HAD-like"/>
    <property type="match status" value="1"/>
</dbReference>
<dbReference type="InterPro" id="IPR010036">
    <property type="entry name" value="MDP_1_eu_arc"/>
</dbReference>